<evidence type="ECO:0000256" key="2">
    <source>
        <dbReference type="ARBA" id="ARBA00022448"/>
    </source>
</evidence>
<dbReference type="RefSeq" id="WP_176229866.1">
    <property type="nucleotide sequence ID" value="NZ_BLRY01000218.1"/>
</dbReference>
<dbReference type="PROSITE" id="PS50928">
    <property type="entry name" value="ABC_TM1"/>
    <property type="match status" value="1"/>
</dbReference>
<dbReference type="Proteomes" id="UP000591948">
    <property type="component" value="Unassembled WGS sequence"/>
</dbReference>
<keyword evidence="4 7" id="KW-0812">Transmembrane</keyword>
<proteinExistence type="inferred from homology"/>
<evidence type="ECO:0000256" key="4">
    <source>
        <dbReference type="ARBA" id="ARBA00022692"/>
    </source>
</evidence>
<evidence type="ECO:0000256" key="1">
    <source>
        <dbReference type="ARBA" id="ARBA00004651"/>
    </source>
</evidence>
<dbReference type="EMBL" id="BLSB01000068">
    <property type="protein sequence ID" value="GFP35228.1"/>
    <property type="molecule type" value="Genomic_DNA"/>
</dbReference>
<gene>
    <name evidence="9" type="ORF">HKBW3S33_01847</name>
    <name evidence="10" type="ORF">HKBW3S43_01020</name>
</gene>
<evidence type="ECO:0000313" key="9">
    <source>
        <dbReference type="EMBL" id="GFP28432.1"/>
    </source>
</evidence>
<dbReference type="AlphaFoldDB" id="A0A6V8P722"/>
<feature type="transmembrane region" description="Helical" evidence="7">
    <location>
        <begin position="73"/>
        <end position="97"/>
    </location>
</feature>
<keyword evidence="3" id="KW-1003">Cell membrane</keyword>
<evidence type="ECO:0000313" key="10">
    <source>
        <dbReference type="EMBL" id="GFP35228.1"/>
    </source>
</evidence>
<evidence type="ECO:0000256" key="3">
    <source>
        <dbReference type="ARBA" id="ARBA00022475"/>
    </source>
</evidence>
<dbReference type="InterPro" id="IPR035906">
    <property type="entry name" value="MetI-like_sf"/>
</dbReference>
<dbReference type="GO" id="GO:0055085">
    <property type="term" value="P:transmembrane transport"/>
    <property type="evidence" value="ECO:0007669"/>
    <property type="project" value="InterPro"/>
</dbReference>
<evidence type="ECO:0000256" key="5">
    <source>
        <dbReference type="ARBA" id="ARBA00022989"/>
    </source>
</evidence>
<keyword evidence="12" id="KW-1185">Reference proteome</keyword>
<feature type="transmembrane region" description="Helical" evidence="7">
    <location>
        <begin position="142"/>
        <end position="162"/>
    </location>
</feature>
<dbReference type="SUPFAM" id="SSF161098">
    <property type="entry name" value="MetI-like"/>
    <property type="match status" value="1"/>
</dbReference>
<evidence type="ECO:0000256" key="7">
    <source>
        <dbReference type="RuleBase" id="RU363032"/>
    </source>
</evidence>
<feature type="transmembrane region" description="Helical" evidence="7">
    <location>
        <begin position="109"/>
        <end position="130"/>
    </location>
</feature>
<accession>A0A6V8P722</accession>
<dbReference type="Pfam" id="PF00528">
    <property type="entry name" value="BPD_transp_1"/>
    <property type="match status" value="1"/>
</dbReference>
<evidence type="ECO:0000256" key="6">
    <source>
        <dbReference type="ARBA" id="ARBA00023136"/>
    </source>
</evidence>
<evidence type="ECO:0000313" key="11">
    <source>
        <dbReference type="Proteomes" id="UP000576480"/>
    </source>
</evidence>
<feature type="domain" description="ABC transmembrane type-1" evidence="8">
    <location>
        <begin position="74"/>
        <end position="264"/>
    </location>
</feature>
<dbReference type="Gene3D" id="1.10.3720.10">
    <property type="entry name" value="MetI-like"/>
    <property type="match status" value="1"/>
</dbReference>
<dbReference type="Proteomes" id="UP000576480">
    <property type="component" value="Unassembled WGS sequence"/>
</dbReference>
<dbReference type="PANTHER" id="PTHR43744">
    <property type="entry name" value="ABC TRANSPORTER PERMEASE PROTEIN MG189-RELATED-RELATED"/>
    <property type="match status" value="1"/>
</dbReference>
<organism evidence="9 12">
    <name type="scientific">Candidatus Hakubella thermalkaliphila</name>
    <dbReference type="NCBI Taxonomy" id="2754717"/>
    <lineage>
        <taxon>Bacteria</taxon>
        <taxon>Bacillati</taxon>
        <taxon>Actinomycetota</taxon>
        <taxon>Actinomycetota incertae sedis</taxon>
        <taxon>Candidatus Hakubellales</taxon>
        <taxon>Candidatus Hakubellaceae</taxon>
        <taxon>Candidatus Hakubella</taxon>
    </lineage>
</organism>
<comment type="subcellular location">
    <subcellularLocation>
        <location evidence="1 7">Cell membrane</location>
        <topology evidence="1 7">Multi-pass membrane protein</topology>
    </subcellularLocation>
</comment>
<feature type="transmembrane region" description="Helical" evidence="7">
    <location>
        <begin position="12"/>
        <end position="32"/>
    </location>
</feature>
<dbReference type="InterPro" id="IPR000515">
    <property type="entry name" value="MetI-like"/>
</dbReference>
<keyword evidence="2 7" id="KW-0813">Transport</keyword>
<dbReference type="EMBL" id="BLRY01000218">
    <property type="protein sequence ID" value="GFP28432.1"/>
    <property type="molecule type" value="Genomic_DNA"/>
</dbReference>
<protein>
    <submittedName>
        <fullName evidence="9">Multiple sugar transport system permease protein</fullName>
    </submittedName>
</protein>
<evidence type="ECO:0000313" key="12">
    <source>
        <dbReference type="Proteomes" id="UP000591948"/>
    </source>
</evidence>
<dbReference type="GO" id="GO:0005886">
    <property type="term" value="C:plasma membrane"/>
    <property type="evidence" value="ECO:0007669"/>
    <property type="project" value="UniProtKB-SubCell"/>
</dbReference>
<keyword evidence="6 7" id="KW-0472">Membrane</keyword>
<comment type="caution">
    <text evidence="9">The sequence shown here is derived from an EMBL/GenBank/DDBJ whole genome shotgun (WGS) entry which is preliminary data.</text>
</comment>
<reference evidence="11 12" key="1">
    <citation type="journal article" date="2020" name="Front. Microbiol.">
        <title>Single-cell genomics of novel Actinobacteria with the Wood-Ljungdahl pathway discovered in a serpentinizing system.</title>
        <authorList>
            <person name="Merino N."/>
            <person name="Kawai M."/>
            <person name="Boyd E.S."/>
            <person name="Colman D.R."/>
            <person name="McGlynn S.E."/>
            <person name="Nealson K.H."/>
            <person name="Kurokawa K."/>
            <person name="Hongoh Y."/>
        </authorList>
    </citation>
    <scope>NUCLEOTIDE SEQUENCE [LARGE SCALE GENOMIC DNA]</scope>
    <source>
        <strain evidence="9 12">S33</strain>
        <strain evidence="10 11">S43</strain>
    </source>
</reference>
<feature type="transmembrane region" description="Helical" evidence="7">
    <location>
        <begin position="243"/>
        <end position="264"/>
    </location>
</feature>
<name>A0A6V8P722_9ACTN</name>
<keyword evidence="5 7" id="KW-1133">Transmembrane helix</keyword>
<sequence>MRKKFFTLVKILKFLGVLAIVFSTLFPLYWLLNVSLLPEGEVIRTNPHLYPSPSIMTLGAYKGVLGDYPLPRYMLNSVLIVGSASLITVFLSFAVAYSLAKHKFRFKNLLYYTIIWFVAIPFVVYVLPIFRIAVDLKLLDTHILMIMLYGFSGIPLFSWLALPHLHEFPDELIDAGRLDGCSEVGIVVRIVIPALKNPLIAFLILRFIWAYNDLLYALSFTYHRAKMITPALLDLPGLYTIPFARMAAGAFIAVLPILVMVIVFQKHVVSGLTGRVFK</sequence>
<comment type="similarity">
    <text evidence="7">Belongs to the binding-protein-dependent transport system permease family.</text>
</comment>
<dbReference type="CDD" id="cd06261">
    <property type="entry name" value="TM_PBP2"/>
    <property type="match status" value="1"/>
</dbReference>
<keyword evidence="9" id="KW-0762">Sugar transport</keyword>
<dbReference type="PANTHER" id="PTHR43744:SF8">
    <property type="entry name" value="SN-GLYCEROL-3-PHOSPHATE TRANSPORT SYSTEM PERMEASE PROTEIN UGPE"/>
    <property type="match status" value="1"/>
</dbReference>
<evidence type="ECO:0000259" key="8">
    <source>
        <dbReference type="PROSITE" id="PS50928"/>
    </source>
</evidence>